<gene>
    <name evidence="2" type="ORF">CLW00_11436</name>
</gene>
<reference evidence="2 3" key="1">
    <citation type="submission" date="2018-03" db="EMBL/GenBank/DDBJ databases">
        <title>Genomic Encyclopedia of Archaeal and Bacterial Type Strains, Phase II (KMG-II): from individual species to whole genera.</title>
        <authorList>
            <person name="Goeker M."/>
        </authorList>
    </citation>
    <scope>NUCLEOTIDE SEQUENCE [LARGE SCALE GENOMIC DNA]</scope>
    <source>
        <strain evidence="2 3">DSM 27929</strain>
    </source>
</reference>
<dbReference type="Proteomes" id="UP000238157">
    <property type="component" value="Unassembled WGS sequence"/>
</dbReference>
<dbReference type="SUPFAM" id="SSF54593">
    <property type="entry name" value="Glyoxalase/Bleomycin resistance protein/Dihydroxybiphenyl dioxygenase"/>
    <property type="match status" value="1"/>
</dbReference>
<evidence type="ECO:0000313" key="2">
    <source>
        <dbReference type="EMBL" id="PRY85129.1"/>
    </source>
</evidence>
<comment type="caution">
    <text evidence="2">The sequence shown here is derived from an EMBL/GenBank/DDBJ whole genome shotgun (WGS) entry which is preliminary data.</text>
</comment>
<name>A0A2T0WEI5_9BACT</name>
<evidence type="ECO:0000313" key="3">
    <source>
        <dbReference type="Proteomes" id="UP000238157"/>
    </source>
</evidence>
<accession>A0A2T0WEI5</accession>
<dbReference type="InterPro" id="IPR029068">
    <property type="entry name" value="Glyas_Bleomycin-R_OHBP_Dase"/>
</dbReference>
<dbReference type="EMBL" id="PVTR01000014">
    <property type="protein sequence ID" value="PRY85129.1"/>
    <property type="molecule type" value="Genomic_DNA"/>
</dbReference>
<dbReference type="CDD" id="cd06588">
    <property type="entry name" value="PhnB_like"/>
    <property type="match status" value="1"/>
</dbReference>
<keyword evidence="3" id="KW-1185">Reference proteome</keyword>
<protein>
    <submittedName>
        <fullName evidence="2">PhnB protein</fullName>
    </submittedName>
</protein>
<organism evidence="2 3">
    <name type="scientific">Mongoliibacter ruber</name>
    <dbReference type="NCBI Taxonomy" id="1750599"/>
    <lineage>
        <taxon>Bacteria</taxon>
        <taxon>Pseudomonadati</taxon>
        <taxon>Bacteroidota</taxon>
        <taxon>Cytophagia</taxon>
        <taxon>Cytophagales</taxon>
        <taxon>Cyclobacteriaceae</taxon>
        <taxon>Mongoliibacter</taxon>
    </lineage>
</organism>
<dbReference type="InterPro" id="IPR004360">
    <property type="entry name" value="Glyas_Fos-R_dOase_dom"/>
</dbReference>
<feature type="domain" description="Glyoxalase/fosfomycin resistance/dioxygenase" evidence="1">
    <location>
        <begin position="11"/>
        <end position="139"/>
    </location>
</feature>
<evidence type="ECO:0000259" key="1">
    <source>
        <dbReference type="Pfam" id="PF00903"/>
    </source>
</evidence>
<dbReference type="InterPro" id="IPR028973">
    <property type="entry name" value="PhnB-like"/>
</dbReference>
<dbReference type="AlphaFoldDB" id="A0A2T0WEI5"/>
<dbReference type="PANTHER" id="PTHR33990">
    <property type="entry name" value="PROTEIN YJDN-RELATED"/>
    <property type="match status" value="1"/>
</dbReference>
<dbReference type="Gene3D" id="3.10.180.10">
    <property type="entry name" value="2,3-Dihydroxybiphenyl 1,2-Dioxygenase, domain 1"/>
    <property type="match status" value="1"/>
</dbReference>
<dbReference type="Pfam" id="PF00903">
    <property type="entry name" value="Glyoxalase"/>
    <property type="match status" value="1"/>
</dbReference>
<dbReference type="OrthoDB" id="9795306at2"/>
<proteinExistence type="predicted"/>
<dbReference type="RefSeq" id="WP_106135200.1">
    <property type="nucleotide sequence ID" value="NZ_PVTR01000014.1"/>
</dbReference>
<sequence>MATVSTYLNFRRETEKAFVFYKDVFGTDFIEGVHRYKDMPPSEGLPPLPEEDQNLIMNMTLPIVGGHLLMGSDCPSSMGLDVRIGNNVHVSLHLDTKEETQKLFAALSKKGKVTMELQDMFWGDYYGSCTDHFGVQWMFHCPLQQ</sequence>
<dbReference type="PANTHER" id="PTHR33990:SF1">
    <property type="entry name" value="PROTEIN YJDN"/>
    <property type="match status" value="1"/>
</dbReference>